<proteinExistence type="inferred from homology"/>
<sequence length="54" mass="6260">MGSLFNKHPKNFGPGSHQCRVCFNRHGIIRKYGLEICRQCFRERATAIGFHKVI</sequence>
<dbReference type="PANTHER" id="PTHR12010">
    <property type="entry name" value="40S RIBOSOMAL PROTEIN S29"/>
    <property type="match status" value="1"/>
</dbReference>
<evidence type="ECO:0000256" key="5">
    <source>
        <dbReference type="ARBA" id="ARBA00023274"/>
    </source>
</evidence>
<evidence type="ECO:0000313" key="6">
    <source>
        <dbReference type="EMBL" id="AFZ79085.1"/>
    </source>
</evidence>
<accession>L0AU54</accession>
<evidence type="ECO:0000256" key="4">
    <source>
        <dbReference type="ARBA" id="ARBA00022980"/>
    </source>
</evidence>
<reference evidence="6 7" key="1">
    <citation type="journal article" date="2012" name="BMC Genomics">
        <title>Comparative genomic analysis and phylogenetic position of Theileria equi.</title>
        <authorList>
            <person name="Kappmeyer L.S."/>
            <person name="Thiagarajan M."/>
            <person name="Herndon D.R."/>
            <person name="Ramsay J.D."/>
            <person name="Caler E."/>
            <person name="Djikeng A."/>
            <person name="Gillespie J.J."/>
            <person name="Lau A.O."/>
            <person name="Roalson E.H."/>
            <person name="Silva J.C."/>
            <person name="Silva M.G."/>
            <person name="Suarez C.E."/>
            <person name="Ueti M.W."/>
            <person name="Nene V.M."/>
            <person name="Mealey R.H."/>
            <person name="Knowles D.P."/>
            <person name="Brayton K.A."/>
        </authorList>
    </citation>
    <scope>NUCLEOTIDE SEQUENCE [LARGE SCALE GENOMIC DNA]</scope>
    <source>
        <strain evidence="6 7">WA</strain>
    </source>
</reference>
<evidence type="ECO:0000256" key="2">
    <source>
        <dbReference type="ARBA" id="ARBA00009083"/>
    </source>
</evidence>
<dbReference type="GO" id="GO:0008270">
    <property type="term" value="F:zinc ion binding"/>
    <property type="evidence" value="ECO:0007669"/>
    <property type="project" value="InterPro"/>
</dbReference>
<dbReference type="OrthoDB" id="10252683at2759"/>
<dbReference type="InterPro" id="IPR039744">
    <property type="entry name" value="RIbosomal_uS14_euk_arc"/>
</dbReference>
<gene>
    <name evidence="6" type="ORF">BEWA_019300</name>
</gene>
<dbReference type="AlphaFoldDB" id="L0AU54"/>
<organism evidence="6 7">
    <name type="scientific">Theileria equi strain WA</name>
    <dbReference type="NCBI Taxonomy" id="1537102"/>
    <lineage>
        <taxon>Eukaryota</taxon>
        <taxon>Sar</taxon>
        <taxon>Alveolata</taxon>
        <taxon>Apicomplexa</taxon>
        <taxon>Aconoidasida</taxon>
        <taxon>Piroplasmida</taxon>
        <taxon>Theileriidae</taxon>
        <taxon>Theileria</taxon>
    </lineage>
</organism>
<dbReference type="EMBL" id="CP001669">
    <property type="protein sequence ID" value="AFZ79085.1"/>
    <property type="molecule type" value="Genomic_DNA"/>
</dbReference>
<dbReference type="Pfam" id="PF00253">
    <property type="entry name" value="Ribosomal_S14"/>
    <property type="match status" value="1"/>
</dbReference>
<dbReference type="PROSITE" id="PS00527">
    <property type="entry name" value="RIBOSOMAL_S14"/>
    <property type="match status" value="1"/>
</dbReference>
<keyword evidence="3" id="KW-0862">Zinc</keyword>
<keyword evidence="4 6" id="KW-0689">Ribosomal protein</keyword>
<dbReference type="NCBIfam" id="NF004424">
    <property type="entry name" value="PRK05766.1"/>
    <property type="match status" value="1"/>
</dbReference>
<keyword evidence="7" id="KW-1185">Reference proteome</keyword>
<protein>
    <submittedName>
        <fullName evidence="6">Ribosomal protein S29e, putative</fullName>
    </submittedName>
</protein>
<dbReference type="InterPro" id="IPR018271">
    <property type="entry name" value="Ribosomal_uS14_CS"/>
</dbReference>
<dbReference type="PANTHER" id="PTHR12010:SF2">
    <property type="entry name" value="40S RIBOSOMAL PROTEIN S29"/>
    <property type="match status" value="1"/>
</dbReference>
<dbReference type="GeneID" id="15803924"/>
<comment type="similarity">
    <text evidence="2">Belongs to the universal ribosomal protein uS14 family.</text>
</comment>
<evidence type="ECO:0000256" key="3">
    <source>
        <dbReference type="ARBA" id="ARBA00022833"/>
    </source>
</evidence>
<comment type="cofactor">
    <cofactor evidence="1">
        <name>Zn(2+)</name>
        <dbReference type="ChEBI" id="CHEBI:29105"/>
    </cofactor>
</comment>
<dbReference type="STRING" id="1537102.L0AU54"/>
<dbReference type="InterPro" id="IPR043140">
    <property type="entry name" value="Ribosomal_uS14_sf"/>
</dbReference>
<dbReference type="RefSeq" id="XP_004828751.1">
    <property type="nucleotide sequence ID" value="XM_004828694.1"/>
</dbReference>
<dbReference type="KEGG" id="beq:BEWA_019300"/>
<dbReference type="Proteomes" id="UP000031512">
    <property type="component" value="Chromosome 1"/>
</dbReference>
<dbReference type="FunFam" id="4.10.830.10:FF:000002">
    <property type="entry name" value="40S ribosomal protein S29"/>
    <property type="match status" value="1"/>
</dbReference>
<dbReference type="GO" id="GO:0022627">
    <property type="term" value="C:cytosolic small ribosomal subunit"/>
    <property type="evidence" value="ECO:0007669"/>
    <property type="project" value="TreeGrafter"/>
</dbReference>
<evidence type="ECO:0000313" key="7">
    <source>
        <dbReference type="Proteomes" id="UP000031512"/>
    </source>
</evidence>
<keyword evidence="5" id="KW-0687">Ribonucleoprotein</keyword>
<name>L0AU54_THEEQ</name>
<dbReference type="eggNOG" id="KOG3506">
    <property type="taxonomic scope" value="Eukaryota"/>
</dbReference>
<evidence type="ECO:0000256" key="1">
    <source>
        <dbReference type="ARBA" id="ARBA00001947"/>
    </source>
</evidence>
<dbReference type="GO" id="GO:0003735">
    <property type="term" value="F:structural constituent of ribosome"/>
    <property type="evidence" value="ECO:0007669"/>
    <property type="project" value="InterPro"/>
</dbReference>
<dbReference type="VEuPathDB" id="PiroplasmaDB:BEWA_019300"/>
<dbReference type="GO" id="GO:0002181">
    <property type="term" value="P:cytoplasmic translation"/>
    <property type="evidence" value="ECO:0007669"/>
    <property type="project" value="TreeGrafter"/>
</dbReference>
<dbReference type="InterPro" id="IPR001209">
    <property type="entry name" value="Ribosomal_uS14"/>
</dbReference>
<dbReference type="Gene3D" id="4.10.830.10">
    <property type="entry name" value="30s Ribosomal Protein S14, Chain N"/>
    <property type="match status" value="1"/>
</dbReference>